<dbReference type="FunFam" id="3.30.300.20:FF:000016">
    <property type="entry name" value="GTPase Era, mitochondrial isoform 1"/>
    <property type="match status" value="1"/>
</dbReference>
<sequence length="525" mass="58781">MNVSRMVRDAVDPAAARGRCSFHKHTHTDPLQSGRYLSLVKVTWFHTVGNVNVNKRPSSLQTNIVLLAKTQQPFYQSKMALRVCGRFFRDSAVLSRRLAVSTRQESASWFLTAGNAARSRGGGNGFIFTPACFITSEAFLSRLMKGKAAEADGNIYRLPASVPPDSGEQLSLLLKHPDQPENSKVLKVAIIGAPNAGKSTLSNQLLGRKVFAVSKKVHTTRSRALGVLTEEYTQIILLDTPGLTTPSKVKRHQLEKSLLVDPWNTVKEADLMVVMVDVADKWMSSRLDFEVLKCLAQHPDIPAVLVLNKVDLVKAKDRLLDITAQLTCGVVNGRKMRIRPVIKPPWAEKRSERASEDEENAAPEDGSEPTSALSKEQLKTLRNQQGWPHFKDVFMLSSVDREDVDTLKSYFMVAAKPGSWQYHSEVLTDQSPEEVCTNIIREKLLEYLPQEVPYSMTQSVELWQDGEDGELDISVKLYTKKETHMRMVIGTAGQMVARIAREASEDLSRVYLREVRLKLSVKLKK</sequence>
<keyword evidence="6" id="KW-0699">rRNA-binding</keyword>
<dbReference type="Gene3D" id="3.40.50.300">
    <property type="entry name" value="P-loop containing nucleotide triphosphate hydrolases"/>
    <property type="match status" value="1"/>
</dbReference>
<evidence type="ECO:0000256" key="16">
    <source>
        <dbReference type="PROSITE-ProRule" id="PRU00118"/>
    </source>
</evidence>
<evidence type="ECO:0000256" key="10">
    <source>
        <dbReference type="ARBA" id="ARBA00022946"/>
    </source>
</evidence>
<name>A0A668VHN6_OREAU</name>
<keyword evidence="11" id="KW-0496">Mitochondrion</keyword>
<dbReference type="InterPro" id="IPR009019">
    <property type="entry name" value="KH_sf_prok-type"/>
</dbReference>
<dbReference type="InterPro" id="IPR030388">
    <property type="entry name" value="G_ERA_dom"/>
</dbReference>
<feature type="domain" description="Era-type G" evidence="20">
    <location>
        <begin position="184"/>
        <end position="418"/>
    </location>
</feature>
<evidence type="ECO:0000256" key="8">
    <source>
        <dbReference type="ARBA" id="ARBA00022792"/>
    </source>
</evidence>
<comment type="function">
    <text evidence="14">Probable GTPase that plays a role in the mitochondrial ribosomal small subunit assembly. Specifically binds the 12S mitochondrial rRNA (12S mt-rRNA) to a 33 nucleotide section delineating the 3' terminal stem-loop region. May act as a chaperone that protects the 12S mt-rRNA on the 28S mitoribosomal subunit during ribosomal small subunit assembly.</text>
</comment>
<evidence type="ECO:0000256" key="6">
    <source>
        <dbReference type="ARBA" id="ARBA00022730"/>
    </source>
</evidence>
<dbReference type="InterPro" id="IPR027417">
    <property type="entry name" value="P-loop_NTPase"/>
</dbReference>
<proteinExistence type="inferred from homology"/>
<evidence type="ECO:0000256" key="5">
    <source>
        <dbReference type="ARBA" id="ARBA00022517"/>
    </source>
</evidence>
<comment type="similarity">
    <text evidence="3 17">Belongs to the TRAFAC class TrmE-Era-EngA-EngB-Septin-like GTPase superfamily. Era GTPase family.</text>
</comment>
<evidence type="ECO:0000256" key="17">
    <source>
        <dbReference type="PROSITE-ProRule" id="PRU01050"/>
    </source>
</evidence>
<feature type="domain" description="KH type-2" evidence="19">
    <location>
        <begin position="444"/>
        <end position="525"/>
    </location>
</feature>
<feature type="region of interest" description="G1" evidence="17">
    <location>
        <begin position="192"/>
        <end position="199"/>
    </location>
</feature>
<keyword evidence="7 17" id="KW-0547">Nucleotide-binding</keyword>
<dbReference type="PANTHER" id="PTHR42698:SF1">
    <property type="entry name" value="GTPASE ERA, MITOCHONDRIAL"/>
    <property type="match status" value="1"/>
</dbReference>
<evidence type="ECO:0000256" key="11">
    <source>
        <dbReference type="ARBA" id="ARBA00023128"/>
    </source>
</evidence>
<protein>
    <recommendedName>
        <fullName evidence="4">GTPase Era, mitochondrial</fullName>
    </recommendedName>
    <alternativeName>
        <fullName evidence="15">ERA-like protein 1</fullName>
    </alternativeName>
</protein>
<keyword evidence="22" id="KW-1185">Reference proteome</keyword>
<evidence type="ECO:0000259" key="20">
    <source>
        <dbReference type="PROSITE" id="PS51713"/>
    </source>
</evidence>
<organism evidence="21 22">
    <name type="scientific">Oreochromis aureus</name>
    <name type="common">Israeli tilapia</name>
    <name type="synonym">Chromis aureus</name>
    <dbReference type="NCBI Taxonomy" id="47969"/>
    <lineage>
        <taxon>Eukaryota</taxon>
        <taxon>Metazoa</taxon>
        <taxon>Chordata</taxon>
        <taxon>Craniata</taxon>
        <taxon>Vertebrata</taxon>
        <taxon>Euteleostomi</taxon>
        <taxon>Actinopterygii</taxon>
        <taxon>Neopterygii</taxon>
        <taxon>Teleostei</taxon>
        <taxon>Neoteleostei</taxon>
        <taxon>Acanthomorphata</taxon>
        <taxon>Ovalentaria</taxon>
        <taxon>Cichlomorphae</taxon>
        <taxon>Cichliformes</taxon>
        <taxon>Cichlidae</taxon>
        <taxon>African cichlids</taxon>
        <taxon>Pseudocrenilabrinae</taxon>
        <taxon>Oreochromini</taxon>
        <taxon>Oreochromis</taxon>
    </lineage>
</organism>
<dbReference type="Gene3D" id="3.30.300.20">
    <property type="match status" value="1"/>
</dbReference>
<dbReference type="Ensembl" id="ENSOABT00000051528.2">
    <property type="protein sequence ID" value="ENSOABP00000050249.2"/>
    <property type="gene ID" value="ENSOABG00000032376.1"/>
</dbReference>
<comment type="subcellular location">
    <subcellularLocation>
        <location evidence="2">Mitochondrion inner membrane</location>
        <topology evidence="2">Peripheral membrane protein</topology>
    </subcellularLocation>
    <subcellularLocation>
        <location evidence="1">Mitochondrion matrix</location>
    </subcellularLocation>
</comment>
<keyword evidence="9 16" id="KW-0694">RNA-binding</keyword>
<feature type="compositionally biased region" description="Acidic residues" evidence="18">
    <location>
        <begin position="355"/>
        <end position="367"/>
    </location>
</feature>
<dbReference type="SUPFAM" id="SSF54814">
    <property type="entry name" value="Prokaryotic type KH domain (KH-domain type II)"/>
    <property type="match status" value="1"/>
</dbReference>
<evidence type="ECO:0000313" key="21">
    <source>
        <dbReference type="Ensembl" id="ENSOABP00000050249.2"/>
    </source>
</evidence>
<dbReference type="GO" id="GO:0005743">
    <property type="term" value="C:mitochondrial inner membrane"/>
    <property type="evidence" value="ECO:0007669"/>
    <property type="project" value="UniProtKB-SubCell"/>
</dbReference>
<dbReference type="GO" id="GO:0000028">
    <property type="term" value="P:ribosomal small subunit assembly"/>
    <property type="evidence" value="ECO:0007669"/>
    <property type="project" value="TreeGrafter"/>
</dbReference>
<reference evidence="21" key="2">
    <citation type="submission" date="2025-09" db="UniProtKB">
        <authorList>
            <consortium name="Ensembl"/>
        </authorList>
    </citation>
    <scope>IDENTIFICATION</scope>
</reference>
<dbReference type="CDD" id="cd22534">
    <property type="entry name" value="KH-II_Era"/>
    <property type="match status" value="1"/>
</dbReference>
<dbReference type="PANTHER" id="PTHR42698">
    <property type="entry name" value="GTPASE ERA"/>
    <property type="match status" value="1"/>
</dbReference>
<evidence type="ECO:0000256" key="13">
    <source>
        <dbReference type="ARBA" id="ARBA00023136"/>
    </source>
</evidence>
<keyword evidence="5" id="KW-0690">Ribosome biogenesis</keyword>
<dbReference type="AlphaFoldDB" id="A0A668VHN6"/>
<dbReference type="NCBIfam" id="TIGR00231">
    <property type="entry name" value="small_GTP"/>
    <property type="match status" value="1"/>
</dbReference>
<evidence type="ECO:0000256" key="2">
    <source>
        <dbReference type="ARBA" id="ARBA00004637"/>
    </source>
</evidence>
<keyword evidence="8" id="KW-0999">Mitochondrion inner membrane</keyword>
<dbReference type="CDD" id="cd04163">
    <property type="entry name" value="Era"/>
    <property type="match status" value="1"/>
</dbReference>
<keyword evidence="13" id="KW-0472">Membrane</keyword>
<feature type="region of interest" description="G2" evidence="17">
    <location>
        <begin position="218"/>
        <end position="222"/>
    </location>
</feature>
<evidence type="ECO:0000256" key="7">
    <source>
        <dbReference type="ARBA" id="ARBA00022741"/>
    </source>
</evidence>
<evidence type="ECO:0000256" key="18">
    <source>
        <dbReference type="SAM" id="MobiDB-lite"/>
    </source>
</evidence>
<dbReference type="SUPFAM" id="SSF52540">
    <property type="entry name" value="P-loop containing nucleoside triphosphate hydrolases"/>
    <property type="match status" value="1"/>
</dbReference>
<dbReference type="Pfam" id="PF07650">
    <property type="entry name" value="KH_2"/>
    <property type="match status" value="1"/>
</dbReference>
<evidence type="ECO:0000256" key="12">
    <source>
        <dbReference type="ARBA" id="ARBA00023134"/>
    </source>
</evidence>
<dbReference type="InterPro" id="IPR015946">
    <property type="entry name" value="KH_dom-like_a/b"/>
</dbReference>
<evidence type="ECO:0000256" key="15">
    <source>
        <dbReference type="ARBA" id="ARBA00030975"/>
    </source>
</evidence>
<dbReference type="PROSITE" id="PS51713">
    <property type="entry name" value="G_ERA"/>
    <property type="match status" value="1"/>
</dbReference>
<evidence type="ECO:0000256" key="3">
    <source>
        <dbReference type="ARBA" id="ARBA00007921"/>
    </source>
</evidence>
<gene>
    <name evidence="21" type="primary">eral1</name>
</gene>
<feature type="region of interest" description="G5" evidence="17">
    <location>
        <begin position="396"/>
        <end position="398"/>
    </location>
</feature>
<dbReference type="GO" id="GO:0005759">
    <property type="term" value="C:mitochondrial matrix"/>
    <property type="evidence" value="ECO:0007669"/>
    <property type="project" value="UniProtKB-SubCell"/>
</dbReference>
<evidence type="ECO:0000256" key="14">
    <source>
        <dbReference type="ARBA" id="ARBA00025227"/>
    </source>
</evidence>
<dbReference type="HAMAP" id="MF_00367">
    <property type="entry name" value="GTPase_Era"/>
    <property type="match status" value="1"/>
</dbReference>
<dbReference type="Pfam" id="PF01926">
    <property type="entry name" value="MMR_HSR1"/>
    <property type="match status" value="1"/>
</dbReference>
<dbReference type="Proteomes" id="UP000472276">
    <property type="component" value="Unassembled WGS sequence"/>
</dbReference>
<dbReference type="GO" id="GO:0005525">
    <property type="term" value="F:GTP binding"/>
    <property type="evidence" value="ECO:0007669"/>
    <property type="project" value="UniProtKB-UniRule"/>
</dbReference>
<dbReference type="GO" id="GO:0043024">
    <property type="term" value="F:ribosomal small subunit binding"/>
    <property type="evidence" value="ECO:0007669"/>
    <property type="project" value="TreeGrafter"/>
</dbReference>
<dbReference type="GO" id="GO:0019843">
    <property type="term" value="F:rRNA binding"/>
    <property type="evidence" value="ECO:0007669"/>
    <property type="project" value="UniProtKB-KW"/>
</dbReference>
<evidence type="ECO:0000256" key="4">
    <source>
        <dbReference type="ARBA" id="ARBA00019149"/>
    </source>
</evidence>
<dbReference type="InterPro" id="IPR005225">
    <property type="entry name" value="Small_GTP-bd"/>
</dbReference>
<dbReference type="InterPro" id="IPR004044">
    <property type="entry name" value="KH_dom_type_2"/>
</dbReference>
<feature type="region of interest" description="G4" evidence="17">
    <location>
        <begin position="308"/>
        <end position="311"/>
    </location>
</feature>
<dbReference type="InterPro" id="IPR005662">
    <property type="entry name" value="GTPase_Era-like"/>
</dbReference>
<evidence type="ECO:0000256" key="9">
    <source>
        <dbReference type="ARBA" id="ARBA00022884"/>
    </source>
</evidence>
<feature type="region of interest" description="Disordered" evidence="18">
    <location>
        <begin position="347"/>
        <end position="373"/>
    </location>
</feature>
<evidence type="ECO:0000313" key="22">
    <source>
        <dbReference type="Proteomes" id="UP000472276"/>
    </source>
</evidence>
<keyword evidence="10" id="KW-0809">Transit peptide</keyword>
<dbReference type="InterPro" id="IPR006073">
    <property type="entry name" value="GTP-bd"/>
</dbReference>
<reference evidence="21" key="1">
    <citation type="submission" date="2025-08" db="UniProtKB">
        <authorList>
            <consortium name="Ensembl"/>
        </authorList>
    </citation>
    <scope>IDENTIFICATION</scope>
</reference>
<dbReference type="PROSITE" id="PS50823">
    <property type="entry name" value="KH_TYPE_2"/>
    <property type="match status" value="1"/>
</dbReference>
<feature type="region of interest" description="G3" evidence="17">
    <location>
        <begin position="239"/>
        <end position="242"/>
    </location>
</feature>
<accession>A0A668VHN6</accession>
<keyword evidence="12 17" id="KW-0342">GTP-binding</keyword>
<evidence type="ECO:0000259" key="19">
    <source>
        <dbReference type="PROSITE" id="PS50823"/>
    </source>
</evidence>
<evidence type="ECO:0000256" key="1">
    <source>
        <dbReference type="ARBA" id="ARBA00004305"/>
    </source>
</evidence>